<reference evidence="3 4" key="1">
    <citation type="submission" date="2024-10" db="EMBL/GenBank/DDBJ databases">
        <title>The Natural Products Discovery Center: Release of the First 8490 Sequenced Strains for Exploring Actinobacteria Biosynthetic Diversity.</title>
        <authorList>
            <person name="Kalkreuter E."/>
            <person name="Kautsar S.A."/>
            <person name="Yang D."/>
            <person name="Bader C.D."/>
            <person name="Teijaro C.N."/>
            <person name="Fluegel L."/>
            <person name="Davis C.M."/>
            <person name="Simpson J.R."/>
            <person name="Lauterbach L."/>
            <person name="Steele A.D."/>
            <person name="Gui C."/>
            <person name="Meng S."/>
            <person name="Li G."/>
            <person name="Viehrig K."/>
            <person name="Ye F."/>
            <person name="Su P."/>
            <person name="Kiefer A.F."/>
            <person name="Nichols A."/>
            <person name="Cepeda A.J."/>
            <person name="Yan W."/>
            <person name="Fan B."/>
            <person name="Jiang Y."/>
            <person name="Adhikari A."/>
            <person name="Zheng C.-J."/>
            <person name="Schuster L."/>
            <person name="Cowan T.M."/>
            <person name="Smanski M.J."/>
            <person name="Chevrette M.G."/>
            <person name="De Carvalho L.P.S."/>
            <person name="Shen B."/>
        </authorList>
    </citation>
    <scope>NUCLEOTIDE SEQUENCE [LARGE SCALE GENOMIC DNA]</scope>
    <source>
        <strain evidence="3 4">NPDC087220</strain>
    </source>
</reference>
<dbReference type="PANTHER" id="PTHR40040:SF1">
    <property type="entry name" value="MEMBRANE PROTEIN"/>
    <property type="match status" value="1"/>
</dbReference>
<keyword evidence="4" id="KW-1185">Reference proteome</keyword>
<name>A0ABW8EJB2_STRT5</name>
<evidence type="ECO:0000313" key="3">
    <source>
        <dbReference type="EMBL" id="MFJ2822055.1"/>
    </source>
</evidence>
<evidence type="ECO:0000313" key="4">
    <source>
        <dbReference type="Proteomes" id="UP001617351"/>
    </source>
</evidence>
<feature type="region of interest" description="Disordered" evidence="1">
    <location>
        <begin position="1"/>
        <end position="23"/>
    </location>
</feature>
<evidence type="ECO:0000256" key="1">
    <source>
        <dbReference type="SAM" id="MobiDB-lite"/>
    </source>
</evidence>
<keyword evidence="2" id="KW-1133">Transmembrane helix</keyword>
<keyword evidence="2" id="KW-0812">Transmembrane</keyword>
<proteinExistence type="predicted"/>
<evidence type="ECO:0000256" key="2">
    <source>
        <dbReference type="SAM" id="Phobius"/>
    </source>
</evidence>
<organism evidence="3 4">
    <name type="scientific">Streptomyces toxytricini</name>
    <name type="common">Actinomyces toxytricini</name>
    <dbReference type="NCBI Taxonomy" id="67369"/>
    <lineage>
        <taxon>Bacteria</taxon>
        <taxon>Bacillati</taxon>
        <taxon>Actinomycetota</taxon>
        <taxon>Actinomycetes</taxon>
        <taxon>Kitasatosporales</taxon>
        <taxon>Streptomycetaceae</taxon>
        <taxon>Streptomyces</taxon>
    </lineage>
</organism>
<dbReference type="InterPro" id="IPR055338">
    <property type="entry name" value="YqfX-like"/>
</dbReference>
<feature type="transmembrane region" description="Helical" evidence="2">
    <location>
        <begin position="39"/>
        <end position="66"/>
    </location>
</feature>
<keyword evidence="2" id="KW-0472">Membrane</keyword>
<sequence length="104" mass="10632">MSPRTGERIQAPTAEGSRPGGRRPYAARLRDADAMAVTAFVLGLVGLLVANLVLGPTAAVLGALALRKGTTRPARARLGIALGVADVVVLACLVAADGTWSWSL</sequence>
<gene>
    <name evidence="3" type="ORF">ACIO7M_13195</name>
</gene>
<dbReference type="EMBL" id="JBIUYY010000005">
    <property type="protein sequence ID" value="MFJ2822055.1"/>
    <property type="molecule type" value="Genomic_DNA"/>
</dbReference>
<feature type="transmembrane region" description="Helical" evidence="2">
    <location>
        <begin position="78"/>
        <end position="96"/>
    </location>
</feature>
<dbReference type="PANTHER" id="PTHR40040">
    <property type="entry name" value="SMALL HYDROPHOBIC PROTEIN-RELATED"/>
    <property type="match status" value="1"/>
</dbReference>
<dbReference type="RefSeq" id="WP_365511054.1">
    <property type="nucleotide sequence ID" value="NZ_JBFANW010000270.1"/>
</dbReference>
<protein>
    <submittedName>
        <fullName evidence="3">DUF4190 domain-containing protein</fullName>
    </submittedName>
</protein>
<dbReference type="Proteomes" id="UP001617351">
    <property type="component" value="Unassembled WGS sequence"/>
</dbReference>
<accession>A0ABW8EJB2</accession>
<comment type="caution">
    <text evidence="3">The sequence shown here is derived from an EMBL/GenBank/DDBJ whole genome shotgun (WGS) entry which is preliminary data.</text>
</comment>